<accession>A0AAR5Q4Q0</accession>
<dbReference type="Proteomes" id="UP000019118">
    <property type="component" value="Unassembled WGS sequence"/>
</dbReference>
<reference evidence="2" key="1">
    <citation type="journal article" date="2013" name="Genome Biol.">
        <title>Draft genome of the mountain pine beetle, Dendroctonus ponderosae Hopkins, a major forest pest.</title>
        <authorList>
            <person name="Keeling C.I."/>
            <person name="Yuen M.M."/>
            <person name="Liao N.Y."/>
            <person name="Docking T.R."/>
            <person name="Chan S.K."/>
            <person name="Taylor G.A."/>
            <person name="Palmquist D.L."/>
            <person name="Jackman S.D."/>
            <person name="Nguyen A."/>
            <person name="Li M."/>
            <person name="Henderson H."/>
            <person name="Janes J.K."/>
            <person name="Zhao Y."/>
            <person name="Pandoh P."/>
            <person name="Moore R."/>
            <person name="Sperling F.A."/>
            <person name="Huber D.P."/>
            <person name="Birol I."/>
            <person name="Jones S.J."/>
            <person name="Bohlmann J."/>
        </authorList>
    </citation>
    <scope>NUCLEOTIDE SEQUENCE</scope>
</reference>
<keyword evidence="2" id="KW-1185">Reference proteome</keyword>
<evidence type="ECO:0000313" key="2">
    <source>
        <dbReference type="Proteomes" id="UP000019118"/>
    </source>
</evidence>
<sequence length="151" mass="17259">MWDTRYRSMGKIEKTRVEPACFTNVRKETSSNTRDLKPPGTRPPESVYVANTTAAVGKRDCARFVRDCASRRCTILIWPLPVWRGHQRELIKGDSEVWACRLPPALAPDSDDMDTVWPQITGTPQREDSYCRFFVSKQSFSSLPLVAIRHS</sequence>
<dbReference type="EnsemblMetazoa" id="XM_019912670.1">
    <property type="protein sequence ID" value="XP_019768229.1"/>
    <property type="gene ID" value="LOC109543124"/>
</dbReference>
<evidence type="ECO:0000313" key="1">
    <source>
        <dbReference type="EnsemblMetazoa" id="XP_019768229.1"/>
    </source>
</evidence>
<reference evidence="1" key="2">
    <citation type="submission" date="2024-08" db="UniProtKB">
        <authorList>
            <consortium name="EnsemblMetazoa"/>
        </authorList>
    </citation>
    <scope>IDENTIFICATION</scope>
</reference>
<organism evidence="1 2">
    <name type="scientific">Dendroctonus ponderosae</name>
    <name type="common">Mountain pine beetle</name>
    <dbReference type="NCBI Taxonomy" id="77166"/>
    <lineage>
        <taxon>Eukaryota</taxon>
        <taxon>Metazoa</taxon>
        <taxon>Ecdysozoa</taxon>
        <taxon>Arthropoda</taxon>
        <taxon>Hexapoda</taxon>
        <taxon>Insecta</taxon>
        <taxon>Pterygota</taxon>
        <taxon>Neoptera</taxon>
        <taxon>Endopterygota</taxon>
        <taxon>Coleoptera</taxon>
        <taxon>Polyphaga</taxon>
        <taxon>Cucujiformia</taxon>
        <taxon>Curculionidae</taxon>
        <taxon>Scolytinae</taxon>
        <taxon>Dendroctonus</taxon>
    </lineage>
</organism>
<dbReference type="AlphaFoldDB" id="A0AAR5Q4Q0"/>
<name>A0AAR5Q4Q0_DENPD</name>
<protein>
    <submittedName>
        <fullName evidence="1">Uncharacterized protein</fullName>
    </submittedName>
</protein>
<proteinExistence type="predicted"/>